<dbReference type="KEGG" id="msub:BK009_04280"/>
<evidence type="ECO:0000313" key="2">
    <source>
        <dbReference type="Proteomes" id="UP000232631"/>
    </source>
</evidence>
<dbReference type="Gene3D" id="3.50.50.60">
    <property type="entry name" value="FAD/NAD(P)-binding domain"/>
    <property type="match status" value="2"/>
</dbReference>
<sequence>MRIVSIQGSGPAGLSAAINLAREGFQISVYEKNKDVGQRFNGDFQGLENWTVNEDVHQSFKKMNIDQGYDYVPFKSFTLSNGDRFWNFQLDKPAFYLVKRGPQEGSLDYGLKEQALDMGVDINFGETIPGESTDIIATGPIVREKFAVARGAVFETDMDDMAMALVNDHLAYKGYSYLLVNGGCGTISTVLFHDFHLLKYCFQNTLKIFRELTDFTWANIHHSGGMGSFSNQNTFERNGRLYVGEAAGIQDLLWGFGIRDAITSGYLAAKALIHNEGYSEMAEQQFRKKLKSSIVNRFLWEISGNYSWIVDRIYGQNDPLAYVGSFHRFNWMQRLLYPLARLAMKRRYGNLRL</sequence>
<dbReference type="RefSeq" id="WP_100909127.1">
    <property type="nucleotide sequence ID" value="NZ_CP017768.1"/>
</dbReference>
<dbReference type="SUPFAM" id="SSF51905">
    <property type="entry name" value="FAD/NAD(P)-binding domain"/>
    <property type="match status" value="1"/>
</dbReference>
<protein>
    <recommendedName>
        <fullName evidence="3">NAD(P)/FAD-dependent oxidoreductase</fullName>
    </recommendedName>
</protein>
<dbReference type="PANTHER" id="PTHR42685:SF18">
    <property type="entry name" value="DIGERANYLGERANYLGLYCEROPHOSPHOLIPID REDUCTASE"/>
    <property type="match status" value="1"/>
</dbReference>
<dbReference type="AlphaFoldDB" id="A0A2H4VPD4"/>
<proteinExistence type="predicted"/>
<gene>
    <name evidence="1" type="ORF">BK009_04280</name>
</gene>
<dbReference type="InterPro" id="IPR036188">
    <property type="entry name" value="FAD/NAD-bd_sf"/>
</dbReference>
<dbReference type="PRINTS" id="PR00419">
    <property type="entry name" value="ADXRDTASE"/>
</dbReference>
<reference evidence="1 2" key="1">
    <citation type="submission" date="2016-10" db="EMBL/GenBank/DDBJ databases">
        <title>Comparative genomics between deep and shallow subseafloor isolates.</title>
        <authorList>
            <person name="Ishii S."/>
            <person name="Miller J.R."/>
            <person name="Sutton G."/>
            <person name="Suzuki S."/>
            <person name="Methe B."/>
            <person name="Inagaki F."/>
            <person name="Imachi H."/>
        </authorList>
    </citation>
    <scope>NUCLEOTIDE SEQUENCE [LARGE SCALE GENOMIC DNA]</scope>
    <source>
        <strain evidence="1 2">A8p</strain>
    </source>
</reference>
<dbReference type="Pfam" id="PF13450">
    <property type="entry name" value="NAD_binding_8"/>
    <property type="match status" value="1"/>
</dbReference>
<organism evidence="1 2">
    <name type="scientific">Methanobacterium subterraneum</name>
    <dbReference type="NCBI Taxonomy" id="59277"/>
    <lineage>
        <taxon>Archaea</taxon>
        <taxon>Methanobacteriati</taxon>
        <taxon>Methanobacteriota</taxon>
        <taxon>Methanomada group</taxon>
        <taxon>Methanobacteria</taxon>
        <taxon>Methanobacteriales</taxon>
        <taxon>Methanobacteriaceae</taxon>
        <taxon>Methanobacterium</taxon>
    </lineage>
</organism>
<evidence type="ECO:0000313" key="1">
    <source>
        <dbReference type="EMBL" id="AUB59963.1"/>
    </source>
</evidence>
<dbReference type="PANTHER" id="PTHR42685">
    <property type="entry name" value="GERANYLGERANYL DIPHOSPHATE REDUCTASE"/>
    <property type="match status" value="1"/>
</dbReference>
<dbReference type="Proteomes" id="UP000232631">
    <property type="component" value="Chromosome"/>
</dbReference>
<accession>A0A2H4VPD4</accession>
<dbReference type="InterPro" id="IPR050407">
    <property type="entry name" value="Geranylgeranyl_reductase"/>
</dbReference>
<keyword evidence="2" id="KW-1185">Reference proteome</keyword>
<name>A0A2H4VPD4_9EURY</name>
<dbReference type="GeneID" id="35125677"/>
<evidence type="ECO:0008006" key="3">
    <source>
        <dbReference type="Google" id="ProtNLM"/>
    </source>
</evidence>
<dbReference type="EMBL" id="CP017768">
    <property type="protein sequence ID" value="AUB59963.1"/>
    <property type="molecule type" value="Genomic_DNA"/>
</dbReference>